<dbReference type="EMBL" id="CAJVPY010015934">
    <property type="protein sequence ID" value="CAG8754513.1"/>
    <property type="molecule type" value="Genomic_DNA"/>
</dbReference>
<keyword evidence="2" id="KW-1185">Reference proteome</keyword>
<proteinExistence type="predicted"/>
<comment type="caution">
    <text evidence="1">The sequence shown here is derived from an EMBL/GenBank/DDBJ whole genome shotgun (WGS) entry which is preliminary data.</text>
</comment>
<dbReference type="OrthoDB" id="5518345at2759"/>
<sequence length="79" mass="8708">MTAEVKKILTFSKDTPDDVVNKAKEKIKASGGVVTNETKLGGRMIMYTISKDTITTFSTDSEFNKHFVADEFDGVVTTQ</sequence>
<evidence type="ECO:0000313" key="2">
    <source>
        <dbReference type="Proteomes" id="UP000789405"/>
    </source>
</evidence>
<dbReference type="InterPro" id="IPR037045">
    <property type="entry name" value="S8pro/Inhibitor_I9_sf"/>
</dbReference>
<dbReference type="Proteomes" id="UP000789405">
    <property type="component" value="Unassembled WGS sequence"/>
</dbReference>
<dbReference type="AlphaFoldDB" id="A0A9N9NNF3"/>
<gene>
    <name evidence="1" type="ORF">DERYTH_LOCUS17203</name>
</gene>
<dbReference type="Gene3D" id="3.30.70.80">
    <property type="entry name" value="Peptidase S8 propeptide/proteinase inhibitor I9"/>
    <property type="match status" value="1"/>
</dbReference>
<accession>A0A9N9NNF3</accession>
<organism evidence="1 2">
    <name type="scientific">Dentiscutata erythropus</name>
    <dbReference type="NCBI Taxonomy" id="1348616"/>
    <lineage>
        <taxon>Eukaryota</taxon>
        <taxon>Fungi</taxon>
        <taxon>Fungi incertae sedis</taxon>
        <taxon>Mucoromycota</taxon>
        <taxon>Glomeromycotina</taxon>
        <taxon>Glomeromycetes</taxon>
        <taxon>Diversisporales</taxon>
        <taxon>Gigasporaceae</taxon>
        <taxon>Dentiscutata</taxon>
    </lineage>
</organism>
<evidence type="ECO:0000313" key="1">
    <source>
        <dbReference type="EMBL" id="CAG8754513.1"/>
    </source>
</evidence>
<name>A0A9N9NNF3_9GLOM</name>
<protein>
    <submittedName>
        <fullName evidence="1">8658_t:CDS:1</fullName>
    </submittedName>
</protein>
<reference evidence="1" key="1">
    <citation type="submission" date="2021-06" db="EMBL/GenBank/DDBJ databases">
        <authorList>
            <person name="Kallberg Y."/>
            <person name="Tangrot J."/>
            <person name="Rosling A."/>
        </authorList>
    </citation>
    <scope>NUCLEOTIDE SEQUENCE</scope>
    <source>
        <strain evidence="1">MA453B</strain>
    </source>
</reference>